<sequence>MAARKSRSSAVLQLVPLLLRGAYVETHARGTHRIKGGSVQIN</sequence>
<dbReference type="Proteomes" id="UP001164459">
    <property type="component" value="Chromosome"/>
</dbReference>
<protein>
    <submittedName>
        <fullName evidence="1">Uncharacterized protein</fullName>
    </submittedName>
</protein>
<gene>
    <name evidence="1" type="ORF">O0S08_17975</name>
</gene>
<name>A0ABY7HFI2_9BACT</name>
<reference evidence="1" key="1">
    <citation type="submission" date="2022-11" db="EMBL/GenBank/DDBJ databases">
        <title>Minimal conservation of predation-associated metabolite biosynthetic gene clusters underscores biosynthetic potential of Myxococcota including descriptions for ten novel species: Archangium lansinium sp. nov., Myxococcus landrumus sp. nov., Nannocystis bai.</title>
        <authorList>
            <person name="Ahearne A."/>
            <person name="Stevens C."/>
            <person name="Dowd S."/>
        </authorList>
    </citation>
    <scope>NUCLEOTIDE SEQUENCE</scope>
    <source>
        <strain evidence="1">Fl3</strain>
    </source>
</reference>
<organism evidence="1 2">
    <name type="scientific">Nannocystis punicea</name>
    <dbReference type="NCBI Taxonomy" id="2995304"/>
    <lineage>
        <taxon>Bacteria</taxon>
        <taxon>Pseudomonadati</taxon>
        <taxon>Myxococcota</taxon>
        <taxon>Polyangia</taxon>
        <taxon>Nannocystales</taxon>
        <taxon>Nannocystaceae</taxon>
        <taxon>Nannocystis</taxon>
    </lineage>
</organism>
<accession>A0ABY7HFI2</accession>
<proteinExistence type="predicted"/>
<evidence type="ECO:0000313" key="1">
    <source>
        <dbReference type="EMBL" id="WAS98033.1"/>
    </source>
</evidence>
<keyword evidence="2" id="KW-1185">Reference proteome</keyword>
<dbReference type="RefSeq" id="WP_269040399.1">
    <property type="nucleotide sequence ID" value="NZ_CP114040.1"/>
</dbReference>
<dbReference type="EMBL" id="CP114040">
    <property type="protein sequence ID" value="WAS98033.1"/>
    <property type="molecule type" value="Genomic_DNA"/>
</dbReference>
<evidence type="ECO:0000313" key="2">
    <source>
        <dbReference type="Proteomes" id="UP001164459"/>
    </source>
</evidence>